<keyword evidence="9" id="KW-0444">Lipid biosynthesis</keyword>
<evidence type="ECO:0000313" key="20">
    <source>
        <dbReference type="EMBL" id="VEJ50876.1"/>
    </source>
</evidence>
<feature type="transmembrane region" description="Helical" evidence="19">
    <location>
        <begin position="55"/>
        <end position="73"/>
    </location>
</feature>
<reference evidence="20 21" key="1">
    <citation type="submission" date="2018-12" db="EMBL/GenBank/DDBJ databases">
        <authorList>
            <consortium name="Pathogen Informatics"/>
        </authorList>
    </citation>
    <scope>NUCLEOTIDE SEQUENCE [LARGE SCALE GENOMIC DNA]</scope>
    <source>
        <strain evidence="20 21">NCTC12742</strain>
    </source>
</reference>
<evidence type="ECO:0000256" key="3">
    <source>
        <dbReference type="ARBA" id="ARBA00005119"/>
    </source>
</evidence>
<dbReference type="Proteomes" id="UP000272771">
    <property type="component" value="Chromosome"/>
</dbReference>
<dbReference type="PANTHER" id="PTHR46382:SF1">
    <property type="entry name" value="PHOSPHATIDATE CYTIDYLYLTRANSFERASE"/>
    <property type="match status" value="1"/>
</dbReference>
<keyword evidence="10 18" id="KW-0808">Transferase</keyword>
<evidence type="ECO:0000256" key="11">
    <source>
        <dbReference type="ARBA" id="ARBA00022692"/>
    </source>
</evidence>
<dbReference type="UniPathway" id="UPA00557">
    <property type="reaction ID" value="UER00614"/>
</dbReference>
<dbReference type="EC" id="2.7.7.41" evidence="6 18"/>
<name>A0A3S4Z3U0_9NEIS</name>
<gene>
    <name evidence="20" type="primary">cdsA_2</name>
    <name evidence="20" type="ORF">NCTC12742_00918</name>
</gene>
<keyword evidence="11 18" id="KW-0812">Transmembrane</keyword>
<keyword evidence="15 19" id="KW-0472">Membrane</keyword>
<keyword evidence="17" id="KW-1208">Phospholipid metabolism</keyword>
<keyword evidence="13 19" id="KW-1133">Transmembrane helix</keyword>
<evidence type="ECO:0000256" key="19">
    <source>
        <dbReference type="SAM" id="Phobius"/>
    </source>
</evidence>
<evidence type="ECO:0000313" key="21">
    <source>
        <dbReference type="Proteomes" id="UP000272771"/>
    </source>
</evidence>
<dbReference type="STRING" id="28091.SAMEA3174300_01542"/>
<keyword evidence="14" id="KW-0443">Lipid metabolism</keyword>
<evidence type="ECO:0000256" key="4">
    <source>
        <dbReference type="ARBA" id="ARBA00005189"/>
    </source>
</evidence>
<comment type="subcellular location">
    <subcellularLocation>
        <location evidence="2">Cell membrane</location>
        <topology evidence="2">Multi-pass membrane protein</topology>
    </subcellularLocation>
</comment>
<feature type="transmembrane region" description="Helical" evidence="19">
    <location>
        <begin position="134"/>
        <end position="153"/>
    </location>
</feature>
<evidence type="ECO:0000256" key="6">
    <source>
        <dbReference type="ARBA" id="ARBA00012487"/>
    </source>
</evidence>
<protein>
    <recommendedName>
        <fullName evidence="7 18">Phosphatidate cytidylyltransferase</fullName>
        <ecNumber evidence="6 18">2.7.7.41</ecNumber>
    </recommendedName>
</protein>
<accession>A0A3S4Z3U0</accession>
<keyword evidence="8" id="KW-1003">Cell membrane</keyword>
<dbReference type="PROSITE" id="PS01315">
    <property type="entry name" value="CDS"/>
    <property type="match status" value="1"/>
</dbReference>
<dbReference type="RefSeq" id="WP_004283154.1">
    <property type="nucleotide sequence ID" value="NZ_CAUJRG010000007.1"/>
</dbReference>
<comment type="similarity">
    <text evidence="5 18">Belongs to the CDS family.</text>
</comment>
<evidence type="ECO:0000256" key="1">
    <source>
        <dbReference type="ARBA" id="ARBA00001698"/>
    </source>
</evidence>
<dbReference type="GO" id="GO:0004605">
    <property type="term" value="F:phosphatidate cytidylyltransferase activity"/>
    <property type="evidence" value="ECO:0007669"/>
    <property type="project" value="UniProtKB-EC"/>
</dbReference>
<feature type="transmembrane region" description="Helical" evidence="19">
    <location>
        <begin position="200"/>
        <end position="220"/>
    </location>
</feature>
<comment type="pathway">
    <text evidence="4">Lipid metabolism.</text>
</comment>
<sequence>MLKQRVLTALILLPLMLGMLFSASSGLWAVFSGLIALLALWEFSRLARIKPDERAPYLIGTAIFMFFAASGGWKLSPSAWFGVLLLWFVLVPVWLVKRWKLHGNWRSYTLGWSLMLPFWFGLLELRPYPETAESLLAVMGLVWVADIFAYFFGKAFGKHKIAPSVSPGKSWEGAIGGALCVLIYMTIVRSMGWLSFDASWFAVMLLSLLLTVVSIGGDLFESMLKRAVGMKDSSHLLPGHGGVFDRIDSLIAVVSVYAAMMAIFG</sequence>
<keyword evidence="21" id="KW-1185">Reference proteome</keyword>
<dbReference type="AlphaFoldDB" id="A0A3S4Z3U0"/>
<evidence type="ECO:0000256" key="17">
    <source>
        <dbReference type="ARBA" id="ARBA00023264"/>
    </source>
</evidence>
<evidence type="ECO:0000256" key="16">
    <source>
        <dbReference type="ARBA" id="ARBA00023209"/>
    </source>
</evidence>
<evidence type="ECO:0000256" key="12">
    <source>
        <dbReference type="ARBA" id="ARBA00022695"/>
    </source>
</evidence>
<dbReference type="PANTHER" id="PTHR46382">
    <property type="entry name" value="PHOSPHATIDATE CYTIDYLYLTRANSFERASE"/>
    <property type="match status" value="1"/>
</dbReference>
<dbReference type="OrthoDB" id="9799199at2"/>
<comment type="pathway">
    <text evidence="3 18">Phospholipid metabolism; CDP-diacylglycerol biosynthesis; CDP-diacylglycerol from sn-glycerol 3-phosphate: step 3/3.</text>
</comment>
<evidence type="ECO:0000256" key="14">
    <source>
        <dbReference type="ARBA" id="ARBA00023098"/>
    </source>
</evidence>
<feature type="transmembrane region" description="Helical" evidence="19">
    <location>
        <begin position="108"/>
        <end position="128"/>
    </location>
</feature>
<evidence type="ECO:0000256" key="15">
    <source>
        <dbReference type="ARBA" id="ARBA00023136"/>
    </source>
</evidence>
<feature type="transmembrane region" description="Helical" evidence="19">
    <location>
        <begin position="20"/>
        <end position="43"/>
    </location>
</feature>
<organism evidence="20 21">
    <name type="scientific">Neisseria weaveri</name>
    <dbReference type="NCBI Taxonomy" id="28091"/>
    <lineage>
        <taxon>Bacteria</taxon>
        <taxon>Pseudomonadati</taxon>
        <taxon>Pseudomonadota</taxon>
        <taxon>Betaproteobacteria</taxon>
        <taxon>Neisseriales</taxon>
        <taxon>Neisseriaceae</taxon>
        <taxon>Neisseria</taxon>
    </lineage>
</organism>
<dbReference type="GO" id="GO:0005886">
    <property type="term" value="C:plasma membrane"/>
    <property type="evidence" value="ECO:0007669"/>
    <property type="project" value="UniProtKB-SubCell"/>
</dbReference>
<evidence type="ECO:0000256" key="9">
    <source>
        <dbReference type="ARBA" id="ARBA00022516"/>
    </source>
</evidence>
<keyword evidence="12 18" id="KW-0548">Nucleotidyltransferase</keyword>
<dbReference type="Pfam" id="PF01148">
    <property type="entry name" value="CTP_transf_1"/>
    <property type="match status" value="1"/>
</dbReference>
<feature type="transmembrane region" description="Helical" evidence="19">
    <location>
        <begin position="79"/>
        <end position="96"/>
    </location>
</feature>
<evidence type="ECO:0000256" key="7">
    <source>
        <dbReference type="ARBA" id="ARBA00019373"/>
    </source>
</evidence>
<evidence type="ECO:0000256" key="8">
    <source>
        <dbReference type="ARBA" id="ARBA00022475"/>
    </source>
</evidence>
<dbReference type="InterPro" id="IPR000374">
    <property type="entry name" value="PC_trans"/>
</dbReference>
<evidence type="ECO:0000256" key="10">
    <source>
        <dbReference type="ARBA" id="ARBA00022679"/>
    </source>
</evidence>
<dbReference type="EMBL" id="LR134533">
    <property type="protein sequence ID" value="VEJ50876.1"/>
    <property type="molecule type" value="Genomic_DNA"/>
</dbReference>
<proteinExistence type="inferred from homology"/>
<evidence type="ECO:0000256" key="2">
    <source>
        <dbReference type="ARBA" id="ARBA00004651"/>
    </source>
</evidence>
<evidence type="ECO:0000256" key="5">
    <source>
        <dbReference type="ARBA" id="ARBA00010185"/>
    </source>
</evidence>
<evidence type="ECO:0000256" key="18">
    <source>
        <dbReference type="RuleBase" id="RU003938"/>
    </source>
</evidence>
<feature type="transmembrane region" description="Helical" evidence="19">
    <location>
        <begin position="174"/>
        <end position="194"/>
    </location>
</feature>
<comment type="catalytic activity">
    <reaction evidence="1 18">
        <text>a 1,2-diacyl-sn-glycero-3-phosphate + CTP + H(+) = a CDP-1,2-diacyl-sn-glycerol + diphosphate</text>
        <dbReference type="Rhea" id="RHEA:16229"/>
        <dbReference type="ChEBI" id="CHEBI:15378"/>
        <dbReference type="ChEBI" id="CHEBI:33019"/>
        <dbReference type="ChEBI" id="CHEBI:37563"/>
        <dbReference type="ChEBI" id="CHEBI:58332"/>
        <dbReference type="ChEBI" id="CHEBI:58608"/>
        <dbReference type="EC" id="2.7.7.41"/>
    </reaction>
</comment>
<keyword evidence="16" id="KW-0594">Phospholipid biosynthesis</keyword>
<dbReference type="GO" id="GO:0016024">
    <property type="term" value="P:CDP-diacylglycerol biosynthetic process"/>
    <property type="evidence" value="ECO:0007669"/>
    <property type="project" value="UniProtKB-UniPathway"/>
</dbReference>
<evidence type="ECO:0000256" key="13">
    <source>
        <dbReference type="ARBA" id="ARBA00022989"/>
    </source>
</evidence>